<feature type="domain" description="Aldehyde dehydrogenase" evidence="2">
    <location>
        <begin position="13"/>
        <end position="462"/>
    </location>
</feature>
<dbReference type="Pfam" id="PF00171">
    <property type="entry name" value="Aldedh"/>
    <property type="match status" value="1"/>
</dbReference>
<sequence length="472" mass="48929">MRPAAGAPGETHARPVDPATLVPLPPVAVTTAAELDEAAARADAALRGSWAVDGRRRAAVLHGWGEALTAHAGELAESLVTETGKTVSEAHQEIRACVDALTYNAGLARHLGGVAGTLPDGTVAHVTRQPVGVTAFVVPWNWPMLLLLRDLAPALAAGVTALVKPAPQTSLVTGRVLALGRAAGLPDDVAHLVVGGPEVGRATVAHPLVRAVAFTGSTGVGAEILRAAGTGLKRTLLELGGKGALVICADADVPAAVAAAVRATVVTAGQMCMACTRVLVARPAYRDVLQRLTDGLDRVRVGHPGDPATDMGPLVSPAAGERLARTLADARVRHEVHGGQRVRLDGLPGHFVRPAVVTAVTPESPIVRRELFAPVVTVEPFDDEAEAVRLANATDYGLAASVWTRDVHRAWRIARGIEAGTVWVNGYNHSYPETPSGGFKSSGIGRTRGVVGVEQFTELKHIHFAVPAGEGS</sequence>
<dbReference type="Proteomes" id="UP000199696">
    <property type="component" value="Unassembled WGS sequence"/>
</dbReference>
<dbReference type="AlphaFoldDB" id="A0A1C6UTG1"/>
<accession>A0A1C6UTG1</accession>
<dbReference type="InterPro" id="IPR016162">
    <property type="entry name" value="Ald_DH_N"/>
</dbReference>
<protein>
    <submittedName>
        <fullName evidence="3">Aldehyde dehydrogenase (NAD+)</fullName>
    </submittedName>
</protein>
<organism evidence="3 4">
    <name type="scientific">Micromonospora eburnea</name>
    <dbReference type="NCBI Taxonomy" id="227316"/>
    <lineage>
        <taxon>Bacteria</taxon>
        <taxon>Bacillati</taxon>
        <taxon>Actinomycetota</taxon>
        <taxon>Actinomycetes</taxon>
        <taxon>Micromonosporales</taxon>
        <taxon>Micromonosporaceae</taxon>
        <taxon>Micromonospora</taxon>
    </lineage>
</organism>
<evidence type="ECO:0000259" key="2">
    <source>
        <dbReference type="Pfam" id="PF00171"/>
    </source>
</evidence>
<dbReference type="InterPro" id="IPR016161">
    <property type="entry name" value="Ald_DH/histidinol_DH"/>
</dbReference>
<reference evidence="4" key="1">
    <citation type="submission" date="2016-06" db="EMBL/GenBank/DDBJ databases">
        <authorList>
            <person name="Varghese N."/>
            <person name="Submissions Spin"/>
        </authorList>
    </citation>
    <scope>NUCLEOTIDE SEQUENCE [LARGE SCALE GENOMIC DNA]</scope>
    <source>
        <strain evidence="4">DSM 44814</strain>
    </source>
</reference>
<dbReference type="STRING" id="227316.GA0070604_3602"/>
<dbReference type="RefSeq" id="WP_091119293.1">
    <property type="nucleotide sequence ID" value="NZ_FMHY01000002.1"/>
</dbReference>
<dbReference type="OrthoDB" id="9802947at2"/>
<dbReference type="PROSITE" id="PS00070">
    <property type="entry name" value="ALDEHYDE_DEHYDR_CYS"/>
    <property type="match status" value="1"/>
</dbReference>
<dbReference type="EMBL" id="FMHY01000002">
    <property type="protein sequence ID" value="SCL57332.1"/>
    <property type="molecule type" value="Genomic_DNA"/>
</dbReference>
<gene>
    <name evidence="3" type="ORF">GA0070604_3602</name>
</gene>
<dbReference type="InterPro" id="IPR015590">
    <property type="entry name" value="Aldehyde_DH_dom"/>
</dbReference>
<evidence type="ECO:0000313" key="3">
    <source>
        <dbReference type="EMBL" id="SCL57332.1"/>
    </source>
</evidence>
<name>A0A1C6UTG1_9ACTN</name>
<dbReference type="Gene3D" id="3.40.605.10">
    <property type="entry name" value="Aldehyde Dehydrogenase, Chain A, domain 1"/>
    <property type="match status" value="1"/>
</dbReference>
<keyword evidence="1" id="KW-0560">Oxidoreductase</keyword>
<dbReference type="InterPro" id="IPR016163">
    <property type="entry name" value="Ald_DH_C"/>
</dbReference>
<dbReference type="GO" id="GO:0016620">
    <property type="term" value="F:oxidoreductase activity, acting on the aldehyde or oxo group of donors, NAD or NADP as acceptor"/>
    <property type="evidence" value="ECO:0007669"/>
    <property type="project" value="InterPro"/>
</dbReference>
<proteinExistence type="predicted"/>
<dbReference type="SUPFAM" id="SSF53720">
    <property type="entry name" value="ALDH-like"/>
    <property type="match status" value="1"/>
</dbReference>
<evidence type="ECO:0000256" key="1">
    <source>
        <dbReference type="ARBA" id="ARBA00023002"/>
    </source>
</evidence>
<evidence type="ECO:0000313" key="4">
    <source>
        <dbReference type="Proteomes" id="UP000199696"/>
    </source>
</evidence>
<keyword evidence="4" id="KW-1185">Reference proteome</keyword>
<dbReference type="Gene3D" id="3.40.309.10">
    <property type="entry name" value="Aldehyde Dehydrogenase, Chain A, domain 2"/>
    <property type="match status" value="1"/>
</dbReference>
<dbReference type="InterPro" id="IPR016160">
    <property type="entry name" value="Ald_DH_CS_CYS"/>
</dbReference>
<dbReference type="PANTHER" id="PTHR11699">
    <property type="entry name" value="ALDEHYDE DEHYDROGENASE-RELATED"/>
    <property type="match status" value="1"/>
</dbReference>